<evidence type="ECO:0000256" key="2">
    <source>
        <dbReference type="SAM" id="SignalP"/>
    </source>
</evidence>
<dbReference type="InterPro" id="IPR017942">
    <property type="entry name" value="Lipid-bd_serum_glycop_N"/>
</dbReference>
<dbReference type="Pfam" id="PF01273">
    <property type="entry name" value="LBP_BPI_CETP"/>
    <property type="match status" value="1"/>
</dbReference>
<name>A0AA88AJD9_FICCA</name>
<dbReference type="PANTHER" id="PTHR46801">
    <property type="entry name" value="OS06G0309200 PROTEIN"/>
    <property type="match status" value="1"/>
</dbReference>
<dbReference type="InterPro" id="IPR045897">
    <property type="entry name" value="BPI/LBP_pln"/>
</dbReference>
<keyword evidence="1" id="KW-0325">Glycoprotein</keyword>
<accession>A0AA88AJD9</accession>
<dbReference type="SUPFAM" id="SSF55394">
    <property type="entry name" value="Bactericidal permeability-increasing protein, BPI"/>
    <property type="match status" value="2"/>
</dbReference>
<dbReference type="Proteomes" id="UP001187192">
    <property type="component" value="Unassembled WGS sequence"/>
</dbReference>
<dbReference type="Gene3D" id="3.15.20.10">
    <property type="entry name" value="Bactericidal permeability-increasing protein, domain 2"/>
    <property type="match status" value="1"/>
</dbReference>
<dbReference type="InterPro" id="IPR001124">
    <property type="entry name" value="Lipid-bd_serum_glycop_C"/>
</dbReference>
<organism evidence="4 5">
    <name type="scientific">Ficus carica</name>
    <name type="common">Common fig</name>
    <dbReference type="NCBI Taxonomy" id="3494"/>
    <lineage>
        <taxon>Eukaryota</taxon>
        <taxon>Viridiplantae</taxon>
        <taxon>Streptophyta</taxon>
        <taxon>Embryophyta</taxon>
        <taxon>Tracheophyta</taxon>
        <taxon>Spermatophyta</taxon>
        <taxon>Magnoliopsida</taxon>
        <taxon>eudicotyledons</taxon>
        <taxon>Gunneridae</taxon>
        <taxon>Pentapetalae</taxon>
        <taxon>rosids</taxon>
        <taxon>fabids</taxon>
        <taxon>Rosales</taxon>
        <taxon>Moraceae</taxon>
        <taxon>Ficeae</taxon>
        <taxon>Ficus</taxon>
    </lineage>
</organism>
<keyword evidence="2" id="KW-0732">Signal</keyword>
<dbReference type="PANTHER" id="PTHR46801:SF2">
    <property type="entry name" value="LIPOPOLYSACCHARIDE-BINDING PROTEIN"/>
    <property type="match status" value="1"/>
</dbReference>
<evidence type="ECO:0000259" key="3">
    <source>
        <dbReference type="SMART" id="SM00329"/>
    </source>
</evidence>
<dbReference type="SMART" id="SM00329">
    <property type="entry name" value="BPI2"/>
    <property type="match status" value="1"/>
</dbReference>
<keyword evidence="5" id="KW-1185">Reference proteome</keyword>
<feature type="signal peptide" evidence="2">
    <location>
        <begin position="1"/>
        <end position="26"/>
    </location>
</feature>
<feature type="domain" description="Lipid-binding serum glycoprotein C-terminal" evidence="3">
    <location>
        <begin position="303"/>
        <end position="501"/>
    </location>
</feature>
<protein>
    <recommendedName>
        <fullName evidence="3">Lipid-binding serum glycoprotein C-terminal domain-containing protein</fullName>
    </recommendedName>
</protein>
<sequence length="508" mass="55865">MGFFSKFMKSSFWPLLLVLLFVPTSSQEEGFISVVVSDKGLDFAKDLLIQKTLSSIIPLQLPQIKQSVKVPYLGKADVVLSHITVYTADVPSSFVETGQTGVVWVVSGATAELSLDWSYSVESWLVEVSDHGTATVKMLNKFVSFSMFASVLVKLVIGAMQLYDVSSMDAGVTVALENKAGTLKLSVLESGCHVRYLSIKMDGGGSWFYQGLVDAFEDLIQSAIEDAVSDKISEGITTVDSVLHSLPKEFVVRDIAAMNVTLVNEPIVSKSSIELDINGLFTAADHLTSSFYHKRSEELVAYGASSKMVDILLHEKVLDSASLVLFNDGYMQWNVDEEQEQFLSSTSKWKYIIPRLYKMYPNDAMELNFSVSSPPIIRISRNGIESTIYLDVTIDVLDFSEIVPVACIALEITASISPKMAGNSLFGTLELKDFAADLKWSKIGTLHISLIKPVMSLILKTVIVPYVNVKLLKGLPLPILRGFTLQNAEISCTDTKLVISSDVSFHEQ</sequence>
<evidence type="ECO:0000256" key="1">
    <source>
        <dbReference type="ARBA" id="ARBA00023180"/>
    </source>
</evidence>
<dbReference type="Pfam" id="PF02886">
    <property type="entry name" value="LBP_BPI_CETP_C"/>
    <property type="match status" value="1"/>
</dbReference>
<feature type="chain" id="PRO_5041708977" description="Lipid-binding serum glycoprotein C-terminal domain-containing protein" evidence="2">
    <location>
        <begin position="27"/>
        <end position="508"/>
    </location>
</feature>
<dbReference type="GO" id="GO:0008289">
    <property type="term" value="F:lipid binding"/>
    <property type="evidence" value="ECO:0007669"/>
    <property type="project" value="InterPro"/>
</dbReference>
<evidence type="ECO:0000313" key="4">
    <source>
        <dbReference type="EMBL" id="GMN51712.1"/>
    </source>
</evidence>
<dbReference type="GO" id="GO:0005615">
    <property type="term" value="C:extracellular space"/>
    <property type="evidence" value="ECO:0007669"/>
    <property type="project" value="InterPro"/>
</dbReference>
<dbReference type="PIRSF" id="PIRSF002417">
    <property type="entry name" value="Lipid_binding_protein"/>
    <property type="match status" value="1"/>
</dbReference>
<proteinExistence type="predicted"/>
<dbReference type="Gene3D" id="3.15.10.10">
    <property type="entry name" value="Bactericidal permeability-increasing protein, domain 1"/>
    <property type="match status" value="1"/>
</dbReference>
<dbReference type="InterPro" id="IPR030675">
    <property type="entry name" value="BPI/LBP"/>
</dbReference>
<dbReference type="InterPro" id="IPR017943">
    <property type="entry name" value="Bactericidal_perm-incr_a/b_dom"/>
</dbReference>
<gene>
    <name evidence="4" type="ORF">TIFTF001_020859</name>
</gene>
<dbReference type="EMBL" id="BTGU01000038">
    <property type="protein sequence ID" value="GMN51712.1"/>
    <property type="molecule type" value="Genomic_DNA"/>
</dbReference>
<dbReference type="AlphaFoldDB" id="A0AA88AJD9"/>
<reference evidence="4" key="1">
    <citation type="submission" date="2023-07" db="EMBL/GenBank/DDBJ databases">
        <title>draft genome sequence of fig (Ficus carica).</title>
        <authorList>
            <person name="Takahashi T."/>
            <person name="Nishimura K."/>
        </authorList>
    </citation>
    <scope>NUCLEOTIDE SEQUENCE</scope>
</reference>
<comment type="caution">
    <text evidence="4">The sequence shown here is derived from an EMBL/GenBank/DDBJ whole genome shotgun (WGS) entry which is preliminary data.</text>
</comment>
<evidence type="ECO:0000313" key="5">
    <source>
        <dbReference type="Proteomes" id="UP001187192"/>
    </source>
</evidence>